<dbReference type="GeneID" id="134290448"/>
<reference evidence="3" key="1">
    <citation type="journal article" date="2015" name="Proc. Natl. Acad. Sci. U.S.A.">
        <title>Genome sequence of the Asian Tiger mosquito, Aedes albopictus, reveals insights into its biology, genetics, and evolution.</title>
        <authorList>
            <person name="Chen X.G."/>
            <person name="Jiang X."/>
            <person name="Gu J."/>
            <person name="Xu M."/>
            <person name="Wu Y."/>
            <person name="Deng Y."/>
            <person name="Zhang C."/>
            <person name="Bonizzoni M."/>
            <person name="Dermauw W."/>
            <person name="Vontas J."/>
            <person name="Armbruster P."/>
            <person name="Huang X."/>
            <person name="Yang Y."/>
            <person name="Zhang H."/>
            <person name="He W."/>
            <person name="Peng H."/>
            <person name="Liu Y."/>
            <person name="Wu K."/>
            <person name="Chen J."/>
            <person name="Lirakis M."/>
            <person name="Topalis P."/>
            <person name="Van Leeuwen T."/>
            <person name="Hall A.B."/>
            <person name="Jiang X."/>
            <person name="Thorpe C."/>
            <person name="Mueller R.L."/>
            <person name="Sun C."/>
            <person name="Waterhouse R.M."/>
            <person name="Yan G."/>
            <person name="Tu Z.J."/>
            <person name="Fang X."/>
            <person name="James A.A."/>
        </authorList>
    </citation>
    <scope>NUCLEOTIDE SEQUENCE [LARGE SCALE GENOMIC DNA]</scope>
    <source>
        <strain evidence="3">Foshan</strain>
    </source>
</reference>
<dbReference type="EnsemblMetazoa" id="AALFPA23_015077.R21853">
    <property type="protein sequence ID" value="AALFPA23_015077.P21853"/>
    <property type="gene ID" value="AALFPA23_015077"/>
</dbReference>
<dbReference type="CDD" id="cd00303">
    <property type="entry name" value="retropepsin_like"/>
    <property type="match status" value="1"/>
</dbReference>
<proteinExistence type="predicted"/>
<keyword evidence="3" id="KW-1185">Reference proteome</keyword>
<protein>
    <recommendedName>
        <fullName evidence="4">Peptidase A2 domain-containing protein</fullName>
    </recommendedName>
</protein>
<evidence type="ECO:0000313" key="3">
    <source>
        <dbReference type="Proteomes" id="UP000069940"/>
    </source>
</evidence>
<accession>A0ABM1Z4Q3</accession>
<evidence type="ECO:0000313" key="2">
    <source>
        <dbReference type="EnsemblMetazoa" id="AALFPA23_015077.P21853"/>
    </source>
</evidence>
<feature type="compositionally biased region" description="Polar residues" evidence="1">
    <location>
        <begin position="65"/>
        <end position="76"/>
    </location>
</feature>
<organism evidence="2 3">
    <name type="scientific">Aedes albopictus</name>
    <name type="common">Asian tiger mosquito</name>
    <name type="synonym">Stegomyia albopicta</name>
    <dbReference type="NCBI Taxonomy" id="7160"/>
    <lineage>
        <taxon>Eukaryota</taxon>
        <taxon>Metazoa</taxon>
        <taxon>Ecdysozoa</taxon>
        <taxon>Arthropoda</taxon>
        <taxon>Hexapoda</taxon>
        <taxon>Insecta</taxon>
        <taxon>Pterygota</taxon>
        <taxon>Neoptera</taxon>
        <taxon>Endopterygota</taxon>
        <taxon>Diptera</taxon>
        <taxon>Nematocera</taxon>
        <taxon>Culicoidea</taxon>
        <taxon>Culicidae</taxon>
        <taxon>Culicinae</taxon>
        <taxon>Aedini</taxon>
        <taxon>Aedes</taxon>
        <taxon>Stegomyia</taxon>
    </lineage>
</organism>
<dbReference type="PANTHER" id="PTHR22955">
    <property type="entry name" value="RETROTRANSPOSON"/>
    <property type="match status" value="1"/>
</dbReference>
<evidence type="ECO:0008006" key="4">
    <source>
        <dbReference type="Google" id="ProtNLM"/>
    </source>
</evidence>
<feature type="region of interest" description="Disordered" evidence="1">
    <location>
        <begin position="49"/>
        <end position="76"/>
    </location>
</feature>
<dbReference type="RefSeq" id="XP_062713577.1">
    <property type="nucleotide sequence ID" value="XM_062857593.1"/>
</dbReference>
<evidence type="ECO:0000256" key="1">
    <source>
        <dbReference type="SAM" id="MobiDB-lite"/>
    </source>
</evidence>
<dbReference type="Gene3D" id="2.40.70.10">
    <property type="entry name" value="Acid Proteases"/>
    <property type="match status" value="1"/>
</dbReference>
<name>A0ABM1Z4Q3_AEDAL</name>
<dbReference type="Proteomes" id="UP000069940">
    <property type="component" value="Unassembled WGS sequence"/>
</dbReference>
<dbReference type="PANTHER" id="PTHR22955:SF77">
    <property type="entry name" value="ASPARTIC PUTATIVE DOMAIN-CONTAINING PROTEIN-RELATED"/>
    <property type="match status" value="1"/>
</dbReference>
<reference evidence="2" key="2">
    <citation type="submission" date="2025-05" db="UniProtKB">
        <authorList>
            <consortium name="EnsemblMetazoa"/>
        </authorList>
    </citation>
    <scope>IDENTIFICATION</scope>
    <source>
        <strain evidence="2">Foshan</strain>
    </source>
</reference>
<sequence>MTLEKRFQVVNSKKLYSNCLRREHYSRDCKSSFRCRTCNKKHHSLIHPGFSASGSSSATGAQESIEPQTGGSDVSTTTVAPVEVPQQVIQSSVATIYAANVAAESREVHVFLSTVLLSVKYCNGRAHMARALLDSGSQANLIMERLCQLLKLPRKQISVPIAGVGNARVQINSSVSATIASITTDYAIPMDFLVLKKVTEDQPSTTIPVSSWNLPSDMVLADPGFNKRAPIDLLLGVFLRVLVTQRWSGSNTAEGRYVVRLPKRTGFEQMIGESSNTAIRRLLQLERRLGKDSNLRKGYNEAMQT</sequence>
<dbReference type="InterPro" id="IPR021109">
    <property type="entry name" value="Peptidase_aspartic_dom_sf"/>
</dbReference>
<feature type="compositionally biased region" description="Low complexity" evidence="1">
    <location>
        <begin position="49"/>
        <end position="61"/>
    </location>
</feature>